<dbReference type="NCBIfam" id="TIGR02601">
    <property type="entry name" value="autotrns_rpt"/>
    <property type="match status" value="1"/>
</dbReference>
<feature type="domain" description="Phosphatidic acid phosphatase type 2/haloperoxidase" evidence="2">
    <location>
        <begin position="326"/>
        <end position="429"/>
    </location>
</feature>
<keyword evidence="4" id="KW-1185">Reference proteome</keyword>
<keyword evidence="1" id="KW-0732">Signal</keyword>
<dbReference type="InterPro" id="IPR013425">
    <property type="entry name" value="Autotrns_rpt"/>
</dbReference>
<evidence type="ECO:0000313" key="4">
    <source>
        <dbReference type="Proteomes" id="UP001589645"/>
    </source>
</evidence>
<dbReference type="SMART" id="SM00014">
    <property type="entry name" value="acidPPc"/>
    <property type="match status" value="1"/>
</dbReference>
<dbReference type="InterPro" id="IPR000326">
    <property type="entry name" value="PAP2/HPO"/>
</dbReference>
<organism evidence="3 4">
    <name type="scientific">Vibrio olivae</name>
    <dbReference type="NCBI Taxonomy" id="1243002"/>
    <lineage>
        <taxon>Bacteria</taxon>
        <taxon>Pseudomonadati</taxon>
        <taxon>Pseudomonadota</taxon>
        <taxon>Gammaproteobacteria</taxon>
        <taxon>Vibrionales</taxon>
        <taxon>Vibrionaceae</taxon>
        <taxon>Vibrio</taxon>
    </lineage>
</organism>
<dbReference type="Pfam" id="PF12951">
    <property type="entry name" value="PATR"/>
    <property type="match status" value="1"/>
</dbReference>
<protein>
    <submittedName>
        <fullName evidence="3">Phosphatase PAP2 family protein</fullName>
    </submittedName>
</protein>
<reference evidence="3 4" key="1">
    <citation type="submission" date="2024-09" db="EMBL/GenBank/DDBJ databases">
        <authorList>
            <person name="Sun Q."/>
            <person name="Mori K."/>
        </authorList>
    </citation>
    <scope>NUCLEOTIDE SEQUENCE [LARGE SCALE GENOMIC DNA]</scope>
    <source>
        <strain evidence="3 4">CECT 8064</strain>
    </source>
</reference>
<dbReference type="InterPro" id="IPR036938">
    <property type="entry name" value="PAP2/HPO_sf"/>
</dbReference>
<sequence>MTHSPHLRTFTLTTLTLALLTACNSEDTIEQPTLPQGLGYQQQVPKPEISGATVVDGDIPVTNFKGNIVAYNEQVNPILQILSGFNAIWSVGDATWSSTGSNTAAIADGYETYTGISGGATNSTNLALQLHFGGETTLDSEIWHYNFDYVNTLTRPGQTSPDVDRSRQTEQVFAYLDDQRQKGFSITSGLGALANDYRTGANAHSPYSTNQDGTEVLVDGQPIDIFDANHLMNDDLGSGGSNYGQHGYELDNVVALLDIIRDFGASTEAPKYHFESPRPWRIEQDYSVASFSDINDVTQLDCHNLDGSSSAKFYDFPQQPLVSPIIGLRCAGRTLYTDNGDGSFSSNYSASDGDNWVSGRAKDGGFPSGHTTEAVDRGLGLAYAIPQRFAEMAARAVDLGTNRIVAGMHSPLDVIGGRIMGTAVTAAALNANPDVANSAVEQAYDYFFDKAQQQGFSDVNSYAHSDVSELEAQRYVDHDAMKARYRNALTYGFKPLAEPSVAPQVPKGAEILIASRFPYLDDAQRRAVLATTEIDSNYPVINQSRGWGRLDLVMAADGYGAFNGDVFVDMDANQGGFSARDEWRNDIRGQGLLTKRGSGQLTLSGDNSYQGGTIIEGGELVAGSTHALGDGTVYLQDGQLTIDNTSSGSAVTVADYVQQSGILALNVDNNASLQAENRIYLNGGSLQLRVPTLSAQTSYSILSARFLTGEFTSVSATDVQGNSYDVSVSYTDTGVTATITPQR</sequence>
<evidence type="ECO:0000259" key="2">
    <source>
        <dbReference type="SMART" id="SM00014"/>
    </source>
</evidence>
<dbReference type="Pfam" id="PF01569">
    <property type="entry name" value="PAP2"/>
    <property type="match status" value="1"/>
</dbReference>
<dbReference type="Proteomes" id="UP001589645">
    <property type="component" value="Unassembled WGS sequence"/>
</dbReference>
<name>A0ABV5HK56_9VIBR</name>
<dbReference type="EMBL" id="JBHMEP010000001">
    <property type="protein sequence ID" value="MFB9134617.1"/>
    <property type="molecule type" value="Genomic_DNA"/>
</dbReference>
<dbReference type="RefSeq" id="WP_390190592.1">
    <property type="nucleotide sequence ID" value="NZ_JBHMEP010000001.1"/>
</dbReference>
<evidence type="ECO:0000256" key="1">
    <source>
        <dbReference type="ARBA" id="ARBA00022729"/>
    </source>
</evidence>
<proteinExistence type="predicted"/>
<accession>A0ABV5HK56</accession>
<comment type="caution">
    <text evidence="3">The sequence shown here is derived from an EMBL/GenBank/DDBJ whole genome shotgun (WGS) entry which is preliminary data.</text>
</comment>
<dbReference type="InterPro" id="IPR011050">
    <property type="entry name" value="Pectin_lyase_fold/virulence"/>
</dbReference>
<dbReference type="SUPFAM" id="SSF51126">
    <property type="entry name" value="Pectin lyase-like"/>
    <property type="match status" value="1"/>
</dbReference>
<gene>
    <name evidence="3" type="ORF">ACFFUV_06465</name>
</gene>
<evidence type="ECO:0000313" key="3">
    <source>
        <dbReference type="EMBL" id="MFB9134617.1"/>
    </source>
</evidence>
<dbReference type="Gene3D" id="1.20.144.10">
    <property type="entry name" value="Phosphatidic acid phosphatase type 2/haloperoxidase"/>
    <property type="match status" value="1"/>
</dbReference>
<dbReference type="SUPFAM" id="SSF48317">
    <property type="entry name" value="Acid phosphatase/Vanadium-dependent haloperoxidase"/>
    <property type="match status" value="1"/>
</dbReference>